<accession>A0ACB9B003</accession>
<reference evidence="2" key="1">
    <citation type="journal article" date="2022" name="Mol. Ecol. Resour.">
        <title>The genomes of chicory, endive, great burdock and yacon provide insights into Asteraceae palaeo-polyploidization history and plant inulin production.</title>
        <authorList>
            <person name="Fan W."/>
            <person name="Wang S."/>
            <person name="Wang H."/>
            <person name="Wang A."/>
            <person name="Jiang F."/>
            <person name="Liu H."/>
            <person name="Zhao H."/>
            <person name="Xu D."/>
            <person name="Zhang Y."/>
        </authorList>
    </citation>
    <scope>NUCLEOTIDE SEQUENCE [LARGE SCALE GENOMIC DNA]</scope>
    <source>
        <strain evidence="2">cv. Niubang</strain>
    </source>
</reference>
<protein>
    <submittedName>
        <fullName evidence="1">Uncharacterized protein</fullName>
    </submittedName>
</protein>
<gene>
    <name evidence="1" type="ORF">L6452_22506</name>
</gene>
<evidence type="ECO:0000313" key="2">
    <source>
        <dbReference type="Proteomes" id="UP001055879"/>
    </source>
</evidence>
<dbReference type="Proteomes" id="UP001055879">
    <property type="component" value="Linkage Group LG07"/>
</dbReference>
<evidence type="ECO:0000313" key="1">
    <source>
        <dbReference type="EMBL" id="KAI3715521.1"/>
    </source>
</evidence>
<comment type="caution">
    <text evidence="1">The sequence shown here is derived from an EMBL/GenBank/DDBJ whole genome shotgun (WGS) entry which is preliminary data.</text>
</comment>
<keyword evidence="2" id="KW-1185">Reference proteome</keyword>
<organism evidence="1 2">
    <name type="scientific">Arctium lappa</name>
    <name type="common">Greater burdock</name>
    <name type="synonym">Lappa major</name>
    <dbReference type="NCBI Taxonomy" id="4217"/>
    <lineage>
        <taxon>Eukaryota</taxon>
        <taxon>Viridiplantae</taxon>
        <taxon>Streptophyta</taxon>
        <taxon>Embryophyta</taxon>
        <taxon>Tracheophyta</taxon>
        <taxon>Spermatophyta</taxon>
        <taxon>Magnoliopsida</taxon>
        <taxon>eudicotyledons</taxon>
        <taxon>Gunneridae</taxon>
        <taxon>Pentapetalae</taxon>
        <taxon>asterids</taxon>
        <taxon>campanulids</taxon>
        <taxon>Asterales</taxon>
        <taxon>Asteraceae</taxon>
        <taxon>Carduoideae</taxon>
        <taxon>Cardueae</taxon>
        <taxon>Arctiinae</taxon>
        <taxon>Arctium</taxon>
    </lineage>
</organism>
<sequence length="110" mass="12880">MRRSGKKTWWQVVPCRTKRSLQTELRMDIDQILKAKLETIKEESELCEDHNSTAQLTKNISHRCSMMKMEKRFYMKLAMGGRPHISFKDSYLLFMSGLVSKRCLGALPHC</sequence>
<dbReference type="EMBL" id="CM042053">
    <property type="protein sequence ID" value="KAI3715521.1"/>
    <property type="molecule type" value="Genomic_DNA"/>
</dbReference>
<name>A0ACB9B003_ARCLA</name>
<reference evidence="1 2" key="2">
    <citation type="journal article" date="2022" name="Mol. Ecol. Resour.">
        <title>The genomes of chicory, endive, great burdock and yacon provide insights into Asteraceae paleo-polyploidization history and plant inulin production.</title>
        <authorList>
            <person name="Fan W."/>
            <person name="Wang S."/>
            <person name="Wang H."/>
            <person name="Wang A."/>
            <person name="Jiang F."/>
            <person name="Liu H."/>
            <person name="Zhao H."/>
            <person name="Xu D."/>
            <person name="Zhang Y."/>
        </authorList>
    </citation>
    <scope>NUCLEOTIDE SEQUENCE [LARGE SCALE GENOMIC DNA]</scope>
    <source>
        <strain evidence="2">cv. Niubang</strain>
    </source>
</reference>
<proteinExistence type="predicted"/>